<protein>
    <submittedName>
        <fullName evidence="1">Uncharacterized protein</fullName>
    </submittedName>
</protein>
<gene>
    <name evidence="1" type="ORF">mv_R471</name>
</gene>
<name>H2EE53_9VIRU</name>
<sequence length="191" mass="23114">MSEEKEVTNNNIMDEYYIEEEQKNYHNEHCDDILEQISQDSNNISDFIKANISNYNEPSKNIIDENLEKFKPVTYSFITWMRENKNNDNLYKSFSDIFSSEYRTSLYENIIKYFHNEEVITDEFLIYWKLLIIDIIKNNKRHKHNMEYININLDTQITNLRLDKEKGVFRCLVDNNSICFFKENGNDYYVS</sequence>
<evidence type="ECO:0000313" key="1">
    <source>
        <dbReference type="EMBL" id="AEX62676.1"/>
    </source>
</evidence>
<dbReference type="EMBL" id="JN885998">
    <property type="protein sequence ID" value="AEX62676.1"/>
    <property type="molecule type" value="Genomic_DNA"/>
</dbReference>
<reference evidence="1" key="1">
    <citation type="submission" date="2011-10" db="EMBL/GenBank/DDBJ databases">
        <title>Provirophages and transpovirons: unique mobilome of giant viruses.</title>
        <authorList>
            <person name="Desnues C."/>
            <person name="LaScola B."/>
            <person name="Yutin N."/>
            <person name="Fournous G."/>
            <person name="Koonin E."/>
            <person name="Raoult D."/>
        </authorList>
    </citation>
    <scope>NUCLEOTIDE SEQUENCE</scope>
    <source>
        <strain evidence="1">Mv13-mv</strain>
    </source>
</reference>
<accession>H2EE53</accession>
<proteinExistence type="predicted"/>
<organism evidence="1">
    <name type="scientific">Moumouvirus sp. 'Monve'</name>
    <dbReference type="NCBI Taxonomy" id="1128131"/>
    <lineage>
        <taxon>Viruses</taxon>
        <taxon>Varidnaviria</taxon>
        <taxon>Bamfordvirae</taxon>
        <taxon>Nucleocytoviricota</taxon>
        <taxon>Megaviricetes</taxon>
        <taxon>Imitervirales</taxon>
        <taxon>Mimiviridae</taxon>
        <taxon>Megamimivirinae</taxon>
        <taxon>Moumouvirus</taxon>
    </lineage>
</organism>